<protein>
    <submittedName>
        <fullName evidence="2">Uncharacterized protein</fullName>
    </submittedName>
</protein>
<evidence type="ECO:0000313" key="1">
    <source>
        <dbReference type="EMBL" id="GLB81938.1"/>
    </source>
</evidence>
<keyword evidence="3" id="KW-1185">Reference proteome</keyword>
<reference evidence="2" key="1">
    <citation type="submission" date="2022-08" db="EMBL/GenBank/DDBJ databases">
        <title>Mycobacterium kiyosense sp. nov., scotochromogenic slow-glowing species isolated from respiratory specimens.</title>
        <authorList>
            <person name="Fukano H."/>
            <person name="Kazumi Y."/>
            <person name="Sakagami N."/>
            <person name="Ato M."/>
            <person name="Mitarai S."/>
            <person name="Hoshino Y."/>
        </authorList>
    </citation>
    <scope>NUCLEOTIDE SEQUENCE</scope>
    <source>
        <strain evidence="2">1413</strain>
        <strain evidence="1">SRL2020-028</strain>
    </source>
</reference>
<accession>A0A9P3Q7V0</accession>
<organism evidence="2 3">
    <name type="scientific">Mycobacterium kiyosense</name>
    <dbReference type="NCBI Taxonomy" id="2871094"/>
    <lineage>
        <taxon>Bacteria</taxon>
        <taxon>Bacillati</taxon>
        <taxon>Actinomycetota</taxon>
        <taxon>Actinomycetes</taxon>
        <taxon>Mycobacteriales</taxon>
        <taxon>Mycobacteriaceae</taxon>
        <taxon>Mycobacterium</taxon>
    </lineage>
</organism>
<dbReference type="Proteomes" id="UP001165663">
    <property type="component" value="Unassembled WGS sequence"/>
</dbReference>
<dbReference type="EMBL" id="BRZI01000018">
    <property type="protein sequence ID" value="GLD30895.1"/>
    <property type="molecule type" value="Genomic_DNA"/>
</dbReference>
<evidence type="ECO:0000313" key="2">
    <source>
        <dbReference type="EMBL" id="GLD30895.1"/>
    </source>
</evidence>
<sequence>MKTVGDQRIPPVREIAFGEGPEIVPRLGDWGMPRRELPDGRTEVTLLGGQPESHAPGPGITPGVKGLGFGRTGCYPFVLQDEPSRLVEHYGAPPDL</sequence>
<dbReference type="Proteomes" id="UP001064782">
    <property type="component" value="Unassembled WGS sequence"/>
</dbReference>
<dbReference type="AlphaFoldDB" id="A0A9P3Q7V0"/>
<evidence type="ECO:0000313" key="3">
    <source>
        <dbReference type="Proteomes" id="UP001064782"/>
    </source>
</evidence>
<proteinExistence type="predicted"/>
<comment type="caution">
    <text evidence="2">The sequence shown here is derived from an EMBL/GenBank/DDBJ whole genome shotgun (WGS) entry which is preliminary data.</text>
</comment>
<name>A0A9P3Q7V0_9MYCO</name>
<dbReference type="EMBL" id="BRXE01000007">
    <property type="protein sequence ID" value="GLB81938.1"/>
    <property type="molecule type" value="Genomic_DNA"/>
</dbReference>
<gene>
    <name evidence="2" type="ORF">Mkiyose1413_27780</name>
    <name evidence="1" type="ORF">SRL2020028_11940</name>
</gene>